<dbReference type="Gramene" id="OPUNC01G04350.1">
    <property type="protein sequence ID" value="OPUNC01G04350.1"/>
    <property type="gene ID" value="OPUNC01G04350"/>
</dbReference>
<dbReference type="Gramene" id="OPUNC01G04350.3">
    <property type="protein sequence ID" value="OPUNC01G04350.3"/>
    <property type="gene ID" value="OPUNC01G04350"/>
</dbReference>
<dbReference type="EnsemblPlants" id="OPUNC01G04350.4">
    <property type="protein sequence ID" value="OPUNC01G04350.4"/>
    <property type="gene ID" value="OPUNC01G04350"/>
</dbReference>
<dbReference type="EnsemblPlants" id="OPUNC01G04350.3">
    <property type="protein sequence ID" value="OPUNC01G04350.3"/>
    <property type="gene ID" value="OPUNC01G04350"/>
</dbReference>
<dbReference type="Proteomes" id="UP000026962">
    <property type="component" value="Chromosome 1"/>
</dbReference>
<dbReference type="Gramene" id="OPUNC01G04350.2">
    <property type="protein sequence ID" value="OPUNC01G04350.2"/>
    <property type="gene ID" value="OPUNC01G04350"/>
</dbReference>
<reference evidence="1" key="1">
    <citation type="submission" date="2015-04" db="UniProtKB">
        <authorList>
            <consortium name="EnsemblPlants"/>
        </authorList>
    </citation>
    <scope>IDENTIFICATION</scope>
</reference>
<reference evidence="1" key="2">
    <citation type="submission" date="2018-05" db="EMBL/GenBank/DDBJ databases">
        <title>OpunRS2 (Oryza punctata Reference Sequence Version 2).</title>
        <authorList>
            <person name="Zhang J."/>
            <person name="Kudrna D."/>
            <person name="Lee S."/>
            <person name="Talag J."/>
            <person name="Welchert J."/>
            <person name="Wing R.A."/>
        </authorList>
    </citation>
    <scope>NUCLEOTIDE SEQUENCE [LARGE SCALE GENOMIC DNA]</scope>
</reference>
<proteinExistence type="predicted"/>
<keyword evidence="2" id="KW-1185">Reference proteome</keyword>
<protein>
    <submittedName>
        <fullName evidence="1">Uncharacterized protein</fullName>
    </submittedName>
</protein>
<dbReference type="EnsemblPlants" id="OPUNC01G04350.2">
    <property type="protein sequence ID" value="OPUNC01G04350.2"/>
    <property type="gene ID" value="OPUNC01G04350"/>
</dbReference>
<dbReference type="HOGENOM" id="CLU_093987_0_0_1"/>
<name>A0A0E0JEL6_ORYPU</name>
<organism evidence="1">
    <name type="scientific">Oryza punctata</name>
    <name type="common">Red rice</name>
    <dbReference type="NCBI Taxonomy" id="4537"/>
    <lineage>
        <taxon>Eukaryota</taxon>
        <taxon>Viridiplantae</taxon>
        <taxon>Streptophyta</taxon>
        <taxon>Embryophyta</taxon>
        <taxon>Tracheophyta</taxon>
        <taxon>Spermatophyta</taxon>
        <taxon>Magnoliopsida</taxon>
        <taxon>Liliopsida</taxon>
        <taxon>Poales</taxon>
        <taxon>Poaceae</taxon>
        <taxon>BOP clade</taxon>
        <taxon>Oryzoideae</taxon>
        <taxon>Oryzeae</taxon>
        <taxon>Oryzinae</taxon>
        <taxon>Oryza</taxon>
    </lineage>
</organism>
<dbReference type="eggNOG" id="ENOG502S01N">
    <property type="taxonomic scope" value="Eukaryota"/>
</dbReference>
<accession>A0A0E0JEL6</accession>
<dbReference type="Gramene" id="OPUNC01G04350.4">
    <property type="protein sequence ID" value="OPUNC01G04350.4"/>
    <property type="gene ID" value="OPUNC01G04350"/>
</dbReference>
<evidence type="ECO:0000313" key="1">
    <source>
        <dbReference type="EnsemblPlants" id="OPUNC01G04350.1"/>
    </source>
</evidence>
<dbReference type="EnsemblPlants" id="OPUNC01G04350.1">
    <property type="protein sequence ID" value="OPUNC01G04350.1"/>
    <property type="gene ID" value="OPUNC01G04350"/>
</dbReference>
<sequence>MAWRGLAKDATAAYLRRGGGPARVFSAASRAPGPVVANPGGEFRAFGLFRSPMARRADAFEIPSAAGRHGALGGWSRCSVPAVRAGAPNSRALPFLVGRVARGFYPQLSGHKLVKGLGMGSTLAATLCSQKVAYAEEVAEKPSEGLIGPSTKHLIRKLWTKIRKYQLPVGLIALIALGWQNPLGLVINIFLILYSSRPSPYSIYLFLQEVRHGEMRQNPAFWKEETVLTRKVDTKDYKFFSIGTVESEDREVLHVIGILGNWWIYRASYGK</sequence>
<evidence type="ECO:0000313" key="2">
    <source>
        <dbReference type="Proteomes" id="UP000026962"/>
    </source>
</evidence>
<dbReference type="AlphaFoldDB" id="A0A0E0JEL6"/>